<dbReference type="STRING" id="716816.BST96_04385"/>
<dbReference type="KEGG" id="osg:BST96_04385"/>
<evidence type="ECO:0008006" key="3">
    <source>
        <dbReference type="Google" id="ProtNLM"/>
    </source>
</evidence>
<reference evidence="1 2" key="1">
    <citation type="submission" date="2016-11" db="EMBL/GenBank/DDBJ databases">
        <title>Trade-off between light-utilization and light-protection in marine flavobacteria.</title>
        <authorList>
            <person name="Kumagai Y."/>
        </authorList>
    </citation>
    <scope>NUCLEOTIDE SEQUENCE [LARGE SCALE GENOMIC DNA]</scope>
    <source>
        <strain evidence="1 2">NBRC 107125</strain>
    </source>
</reference>
<keyword evidence="2" id="KW-1185">Reference proteome</keyword>
<dbReference type="OrthoDB" id="581894at2"/>
<evidence type="ECO:0000313" key="2">
    <source>
        <dbReference type="Proteomes" id="UP000193450"/>
    </source>
</evidence>
<dbReference type="Proteomes" id="UP000193450">
    <property type="component" value="Chromosome"/>
</dbReference>
<organism evidence="1 2">
    <name type="scientific">Oceanicoccus sagamiensis</name>
    <dbReference type="NCBI Taxonomy" id="716816"/>
    <lineage>
        <taxon>Bacteria</taxon>
        <taxon>Pseudomonadati</taxon>
        <taxon>Pseudomonadota</taxon>
        <taxon>Gammaproteobacteria</taxon>
        <taxon>Cellvibrionales</taxon>
        <taxon>Spongiibacteraceae</taxon>
        <taxon>Oceanicoccus</taxon>
    </lineage>
</organism>
<dbReference type="AlphaFoldDB" id="A0A1X9N6T8"/>
<protein>
    <recommendedName>
        <fullName evidence="3">DUF4198 domain-containing protein</fullName>
    </recommendedName>
</protein>
<dbReference type="Pfam" id="PF10670">
    <property type="entry name" value="DUF4198"/>
    <property type="match status" value="1"/>
</dbReference>
<gene>
    <name evidence="1" type="ORF">BST96_04385</name>
</gene>
<proteinExistence type="predicted"/>
<accession>A0A1X9N6T8</accession>
<dbReference type="InterPro" id="IPR019613">
    <property type="entry name" value="DUF4198"/>
</dbReference>
<dbReference type="RefSeq" id="WP_085757527.1">
    <property type="nucleotide sequence ID" value="NZ_CP019343.1"/>
</dbReference>
<name>A0A1X9N6T8_9GAMM</name>
<sequence length="285" mass="32026">MFNNNKLILQTGLLWFILFSGRLAAHEFWIEPLDYSPSINDPIVANLKVGQDFKGNALAFMTVEFEDFEIVLANNINNNSNNNSKNIPTEVSTRFGDIPALNQANLGAGLTILSYVSGNSTVVYPSYEKFTEFLDKEGLNWVIEEHRKRQLPAFGFTEAYQRFCKSLVAVENAQGNDYALGLRFEWVLNNNPYSNNPAEPNINAQLLWEGKPFANSRAIVFTHHKGTVAHSFYTTDDQGYIRIKRQDNTAYMISAVHMIQPGLALAGSTGAVWQSLWSSTTFKIP</sequence>
<dbReference type="EMBL" id="CP019343">
    <property type="protein sequence ID" value="ARN73416.1"/>
    <property type="molecule type" value="Genomic_DNA"/>
</dbReference>
<evidence type="ECO:0000313" key="1">
    <source>
        <dbReference type="EMBL" id="ARN73416.1"/>
    </source>
</evidence>